<dbReference type="GO" id="GO:0042729">
    <property type="term" value="C:DASH complex"/>
    <property type="evidence" value="ECO:0007669"/>
    <property type="project" value="InterPro"/>
</dbReference>
<evidence type="ECO:0000256" key="8">
    <source>
        <dbReference type="ARBA" id="ARBA00022618"/>
    </source>
</evidence>
<reference evidence="20" key="1">
    <citation type="journal article" date="2009" name="Genome Res.">
        <title>Comparative genomic analyses of the human fungal pathogens Coccidioides and their relatives.</title>
        <authorList>
            <person name="Sharpton T.J."/>
            <person name="Stajich J.E."/>
            <person name="Rounsley S.D."/>
            <person name="Gardner M.J."/>
            <person name="Wortman J.R."/>
            <person name="Jordar V.S."/>
            <person name="Maiti R."/>
            <person name="Kodira C.D."/>
            <person name="Neafsey D.E."/>
            <person name="Zeng Q."/>
            <person name="Hung C.-Y."/>
            <person name="McMahan C."/>
            <person name="Muszewska A."/>
            <person name="Grynberg M."/>
            <person name="Mandel M.A."/>
            <person name="Kellner E.M."/>
            <person name="Barker B.M."/>
            <person name="Galgiani J.N."/>
            <person name="Orbach M.J."/>
            <person name="Kirkland T.N."/>
            <person name="Cole G.T."/>
            <person name="Henn M.R."/>
            <person name="Birren B.W."/>
            <person name="Taylor J.W."/>
        </authorList>
    </citation>
    <scope>NUCLEOTIDE SEQUENCE [LARGE SCALE GENOMIC DNA]</scope>
    <source>
        <strain evidence="20">UAMH 1704</strain>
    </source>
</reference>
<keyword evidence="14" id="KW-0539">Nucleus</keyword>
<feature type="compositionally biased region" description="Polar residues" evidence="18">
    <location>
        <begin position="127"/>
        <end position="136"/>
    </location>
</feature>
<feature type="compositionally biased region" description="Polar residues" evidence="18">
    <location>
        <begin position="313"/>
        <end position="355"/>
    </location>
</feature>
<keyword evidence="9" id="KW-0493">Microtubule</keyword>
<evidence type="ECO:0000256" key="16">
    <source>
        <dbReference type="ARBA" id="ARBA00023328"/>
    </source>
</evidence>
<proteinExistence type="inferred from homology"/>
<protein>
    <recommendedName>
        <fullName evidence="5">DASH complex subunit DAD2</fullName>
    </recommendedName>
    <alternativeName>
        <fullName evidence="17">Outer kinetochore protein DAD2</fullName>
    </alternativeName>
</protein>
<feature type="region of interest" description="Disordered" evidence="18">
    <location>
        <begin position="254"/>
        <end position="577"/>
    </location>
</feature>
<dbReference type="STRING" id="336963.C4JTB0"/>
<feature type="compositionally biased region" description="Polar residues" evidence="18">
    <location>
        <begin position="482"/>
        <end position="494"/>
    </location>
</feature>
<feature type="region of interest" description="Disordered" evidence="18">
    <location>
        <begin position="105"/>
        <end position="136"/>
    </location>
</feature>
<keyword evidence="6" id="KW-0158">Chromosome</keyword>
<feature type="region of interest" description="Disordered" evidence="18">
    <location>
        <begin position="1"/>
        <end position="30"/>
    </location>
</feature>
<evidence type="ECO:0000256" key="17">
    <source>
        <dbReference type="ARBA" id="ARBA00030568"/>
    </source>
</evidence>
<dbReference type="GO" id="GO:1990023">
    <property type="term" value="C:mitotic spindle midzone"/>
    <property type="evidence" value="ECO:0007669"/>
    <property type="project" value="TreeGrafter"/>
</dbReference>
<dbReference type="AlphaFoldDB" id="C4JTB0"/>
<feature type="compositionally biased region" description="Polar residues" evidence="18">
    <location>
        <begin position="399"/>
        <end position="412"/>
    </location>
</feature>
<keyword evidence="7" id="KW-0963">Cytoplasm</keyword>
<evidence type="ECO:0000256" key="5">
    <source>
        <dbReference type="ARBA" id="ARBA00020260"/>
    </source>
</evidence>
<evidence type="ECO:0000256" key="10">
    <source>
        <dbReference type="ARBA" id="ARBA00022776"/>
    </source>
</evidence>
<sequence length="706" mass="77627">MAHGPRPTGLFTSSSLRQPSGLSSSSSQSSSILAARVAAKKAELEDLRQLRDVSDALATQMEVLNQKLETLRDGTEAVACVMANWENVLRAINMASTRMAQIKFEPTGQQREAEKPREPALPAPLCNSPSTTRSHWQGTGGAILAPELVLDNLKSKPMQTETLVGLGVPEAPRFDPDGHKGPKDGEDLIVESVIRSPHKPCANDTWKAINWDGVSASGTHVAIRDLAQIKDPLEAMDALEEALEEIGEAVTLSQNHNLDSPIRQGTPVEDIESRNHRSPQMSPTCLVKPEPNVTASKRLSTLDVSPAGENHNSKPQTTPKARAPSNSQHRQTSGNRPGPNAASQKTNGTVDTTKSGKPAAPAPKTPQSEKIKSNRLSIATLSTSKPGITPSTEVKETFTSRSRANISALENSQKPDDQGTSRSGNTRTNSSWTNSDDSPTLRQAGWDDRFARRTPVVSARTRHSSVSSNPLSDSPKLRDATNKANGRQARNSTIYAKVPATKEESTSQRLRGKELFARDRQLIEEREQERRSKEEAAKRARAEAAQRGRQASREWAERRQKQKTNAARPSTDAQNPLTRSVVCEGTVPDRVLYPSRSSAWLVSATYRMHVSQMARTYNPALKRIRHCAWVSTIRQADKLLIPKRHHSSDFSKKREINALVVGVCAGPAMFEFQTIMRSRFMTWNSSRPELGAPRKVKWARHDLLHA</sequence>
<evidence type="ECO:0000256" key="15">
    <source>
        <dbReference type="ARBA" id="ARBA00023306"/>
    </source>
</evidence>
<evidence type="ECO:0000256" key="6">
    <source>
        <dbReference type="ARBA" id="ARBA00022454"/>
    </source>
</evidence>
<feature type="compositionally biased region" description="Polar residues" evidence="18">
    <location>
        <begin position="374"/>
        <end position="392"/>
    </location>
</feature>
<evidence type="ECO:0000256" key="14">
    <source>
        <dbReference type="ARBA" id="ARBA00023242"/>
    </source>
</evidence>
<keyword evidence="8" id="KW-0132">Cell division</keyword>
<evidence type="ECO:0000256" key="12">
    <source>
        <dbReference type="ARBA" id="ARBA00022838"/>
    </source>
</evidence>
<keyword evidence="12" id="KW-0995">Kinetochore</keyword>
<dbReference type="GO" id="GO:0051301">
    <property type="term" value="P:cell division"/>
    <property type="evidence" value="ECO:0007669"/>
    <property type="project" value="UniProtKB-KW"/>
</dbReference>
<evidence type="ECO:0000256" key="11">
    <source>
        <dbReference type="ARBA" id="ARBA00022829"/>
    </source>
</evidence>
<evidence type="ECO:0000256" key="7">
    <source>
        <dbReference type="ARBA" id="ARBA00022490"/>
    </source>
</evidence>
<keyword evidence="13" id="KW-0206">Cytoskeleton</keyword>
<keyword evidence="11" id="KW-0159">Chromosome partition</keyword>
<dbReference type="GO" id="GO:0000278">
    <property type="term" value="P:mitotic cell cycle"/>
    <property type="evidence" value="ECO:0007669"/>
    <property type="project" value="InterPro"/>
</dbReference>
<keyword evidence="15" id="KW-0131">Cell cycle</keyword>
<keyword evidence="16" id="KW-0137">Centromere</keyword>
<keyword evidence="10" id="KW-0498">Mitosis</keyword>
<feature type="compositionally biased region" description="Low complexity" evidence="18">
    <location>
        <begin position="13"/>
        <end position="30"/>
    </location>
</feature>
<dbReference type="GO" id="GO:0044732">
    <property type="term" value="C:mitotic spindle pole body"/>
    <property type="evidence" value="ECO:0007669"/>
    <property type="project" value="TreeGrafter"/>
</dbReference>
<dbReference type="PANTHER" id="PTHR28036:SF1">
    <property type="entry name" value="DASH COMPLEX SUBUNIT DAD2"/>
    <property type="match status" value="1"/>
</dbReference>
<dbReference type="VEuPathDB" id="FungiDB:UREG_05699"/>
<organism evidence="19 20">
    <name type="scientific">Uncinocarpus reesii (strain UAMH 1704)</name>
    <dbReference type="NCBI Taxonomy" id="336963"/>
    <lineage>
        <taxon>Eukaryota</taxon>
        <taxon>Fungi</taxon>
        <taxon>Dikarya</taxon>
        <taxon>Ascomycota</taxon>
        <taxon>Pezizomycotina</taxon>
        <taxon>Eurotiomycetes</taxon>
        <taxon>Eurotiomycetidae</taxon>
        <taxon>Onygenales</taxon>
        <taxon>Onygenaceae</taxon>
        <taxon>Uncinocarpus</taxon>
    </lineage>
</organism>
<dbReference type="GeneID" id="8439337"/>
<dbReference type="PANTHER" id="PTHR28036">
    <property type="entry name" value="DASH COMPLEX SUBUNIT DAD2"/>
    <property type="match status" value="1"/>
</dbReference>
<feature type="compositionally biased region" description="Basic and acidic residues" evidence="18">
    <location>
        <begin position="500"/>
        <end position="559"/>
    </location>
</feature>
<dbReference type="KEGG" id="ure:UREG_05699"/>
<dbReference type="GO" id="GO:0005874">
    <property type="term" value="C:microtubule"/>
    <property type="evidence" value="ECO:0007669"/>
    <property type="project" value="UniProtKB-KW"/>
</dbReference>
<accession>C4JTB0</accession>
<comment type="subcellular location">
    <subcellularLocation>
        <location evidence="3">Chromosome</location>
        <location evidence="3">Centromere</location>
        <location evidence="3">Kinetochore</location>
    </subcellularLocation>
    <subcellularLocation>
        <location evidence="2">Cytoplasm</location>
        <location evidence="2">Cytoskeleton</location>
        <location evidence="2">Spindle</location>
    </subcellularLocation>
    <subcellularLocation>
        <location evidence="1">Nucleus</location>
    </subcellularLocation>
</comment>
<evidence type="ECO:0000256" key="18">
    <source>
        <dbReference type="SAM" id="MobiDB-lite"/>
    </source>
</evidence>
<evidence type="ECO:0000313" key="20">
    <source>
        <dbReference type="Proteomes" id="UP000002058"/>
    </source>
</evidence>
<dbReference type="RefSeq" id="XP_002585010.1">
    <property type="nucleotide sequence ID" value="XM_002584964.1"/>
</dbReference>
<evidence type="ECO:0000256" key="4">
    <source>
        <dbReference type="ARBA" id="ARBA00005501"/>
    </source>
</evidence>
<dbReference type="eggNOG" id="ENOG502SG7I">
    <property type="taxonomic scope" value="Eukaryota"/>
</dbReference>
<evidence type="ECO:0000256" key="13">
    <source>
        <dbReference type="ARBA" id="ARBA00023212"/>
    </source>
</evidence>
<dbReference type="HOGENOM" id="CLU_390877_0_0_1"/>
<evidence type="ECO:0000256" key="1">
    <source>
        <dbReference type="ARBA" id="ARBA00004123"/>
    </source>
</evidence>
<dbReference type="EMBL" id="CH476617">
    <property type="protein sequence ID" value="EEP80857.1"/>
    <property type="molecule type" value="Genomic_DNA"/>
</dbReference>
<dbReference type="Proteomes" id="UP000002058">
    <property type="component" value="Unassembled WGS sequence"/>
</dbReference>
<evidence type="ECO:0000313" key="19">
    <source>
        <dbReference type="EMBL" id="EEP80857.1"/>
    </source>
</evidence>
<name>C4JTB0_UNCRE</name>
<evidence type="ECO:0000256" key="9">
    <source>
        <dbReference type="ARBA" id="ARBA00022701"/>
    </source>
</evidence>
<dbReference type="InterPro" id="IPR013963">
    <property type="entry name" value="DASH_Dad2"/>
</dbReference>
<evidence type="ECO:0000256" key="2">
    <source>
        <dbReference type="ARBA" id="ARBA00004186"/>
    </source>
</evidence>
<dbReference type="Pfam" id="PF08654">
    <property type="entry name" value="DASH_Dad2"/>
    <property type="match status" value="1"/>
</dbReference>
<feature type="compositionally biased region" description="Polar residues" evidence="18">
    <location>
        <begin position="563"/>
        <end position="577"/>
    </location>
</feature>
<keyword evidence="20" id="KW-1185">Reference proteome</keyword>
<dbReference type="GO" id="GO:0008608">
    <property type="term" value="P:attachment of spindle microtubules to kinetochore"/>
    <property type="evidence" value="ECO:0007669"/>
    <property type="project" value="TreeGrafter"/>
</dbReference>
<feature type="compositionally biased region" description="Low complexity" evidence="18">
    <location>
        <begin position="464"/>
        <end position="474"/>
    </location>
</feature>
<gene>
    <name evidence="19" type="ORF">UREG_05699</name>
</gene>
<dbReference type="OrthoDB" id="3230169at2759"/>
<feature type="compositionally biased region" description="Polar residues" evidence="18">
    <location>
        <begin position="293"/>
        <end position="303"/>
    </location>
</feature>
<dbReference type="InParanoid" id="C4JTB0"/>
<comment type="similarity">
    <text evidence="4">Belongs to the DASH complex DAD2 family.</text>
</comment>
<feature type="compositionally biased region" description="Low complexity" evidence="18">
    <location>
        <begin position="420"/>
        <end position="438"/>
    </location>
</feature>
<evidence type="ECO:0000256" key="3">
    <source>
        <dbReference type="ARBA" id="ARBA00004629"/>
    </source>
</evidence>